<organism evidence="7 8">
    <name type="scientific">Sphaerotilus montanus</name>
    <dbReference type="NCBI Taxonomy" id="522889"/>
    <lineage>
        <taxon>Bacteria</taxon>
        <taxon>Pseudomonadati</taxon>
        <taxon>Pseudomonadota</taxon>
        <taxon>Betaproteobacteria</taxon>
        <taxon>Burkholderiales</taxon>
        <taxon>Sphaerotilaceae</taxon>
        <taxon>Sphaerotilus</taxon>
    </lineage>
</organism>
<name>A0A7Y9R2Y9_9BURK</name>
<keyword evidence="2 6" id="KW-0812">Transmembrane</keyword>
<dbReference type="RefSeq" id="WP_179634951.1">
    <property type="nucleotide sequence ID" value="NZ_JACCFH010000001.1"/>
</dbReference>
<keyword evidence="8" id="KW-1185">Reference proteome</keyword>
<reference evidence="7 8" key="1">
    <citation type="submission" date="2020-07" db="EMBL/GenBank/DDBJ databases">
        <title>Genomic Encyclopedia of Archaeal and Bacterial Type Strains, Phase II (KMG-II): from individual species to whole genera.</title>
        <authorList>
            <person name="Goeker M."/>
        </authorList>
    </citation>
    <scope>NUCLEOTIDE SEQUENCE [LARGE SCALE GENOMIC DNA]</scope>
    <source>
        <strain evidence="7 8">DSM 21226</strain>
    </source>
</reference>
<evidence type="ECO:0000256" key="5">
    <source>
        <dbReference type="SAM" id="MobiDB-lite"/>
    </source>
</evidence>
<evidence type="ECO:0000313" key="7">
    <source>
        <dbReference type="EMBL" id="NYG34280.1"/>
    </source>
</evidence>
<keyword evidence="3 6" id="KW-1133">Transmembrane helix</keyword>
<dbReference type="Gene3D" id="3.30.1150.10">
    <property type="match status" value="1"/>
</dbReference>
<feature type="region of interest" description="Disordered" evidence="5">
    <location>
        <begin position="66"/>
        <end position="278"/>
    </location>
</feature>
<sequence length="363" mass="38455">MTPPPPPPDHLRDPIRHPPSADSLRIGTSVALLAHAGLIAALAFGVAWKREEIATVSAELWAAVPQQAAPAAPPPAPAPRVKAEPVAPPPAPEPPAPVVKPPPPPPAPAPKVVEPPPPPAPREADIAREKADKRRREAEEAEKLARIEKARQDKAEKAAQDKEREKERAKEREREKAEQKEADKQAALKKEAERKAAEKAAEKAAAKEAEKAAAAEKAKAAAQQEKTAKAREDNLKRLQKQLGEGSDDAAPPTPSRATPGTGSGGGNAAQSSGPSAGYAGRLRAYLKPKLVYTGRNIGSTPAVVRLRVAPDGTILSRELIKSSGQADWDQAVLDAIDRAGVVPRDTDSRVPPVIDIPWTASER</sequence>
<accession>A0A7Y9R2Y9</accession>
<comment type="subcellular location">
    <subcellularLocation>
        <location evidence="1">Membrane</location>
        <topology evidence="1">Single-pass membrane protein</topology>
    </subcellularLocation>
</comment>
<gene>
    <name evidence="7" type="ORF">BDD16_003266</name>
</gene>
<evidence type="ECO:0000256" key="6">
    <source>
        <dbReference type="SAM" id="Phobius"/>
    </source>
</evidence>
<evidence type="ECO:0000256" key="4">
    <source>
        <dbReference type="ARBA" id="ARBA00023136"/>
    </source>
</evidence>
<feature type="compositionally biased region" description="Pro residues" evidence="5">
    <location>
        <begin position="86"/>
        <end position="121"/>
    </location>
</feature>
<dbReference type="SUPFAM" id="SSF74653">
    <property type="entry name" value="TolA/TonB C-terminal domain"/>
    <property type="match status" value="1"/>
</dbReference>
<feature type="transmembrane region" description="Helical" evidence="6">
    <location>
        <begin position="26"/>
        <end position="48"/>
    </location>
</feature>
<feature type="compositionally biased region" description="Basic and acidic residues" evidence="5">
    <location>
        <begin position="226"/>
        <end position="236"/>
    </location>
</feature>
<comment type="caution">
    <text evidence="7">The sequence shown here is derived from an EMBL/GenBank/DDBJ whole genome shotgun (WGS) entry which is preliminary data.</text>
</comment>
<proteinExistence type="predicted"/>
<dbReference type="Pfam" id="PF13103">
    <property type="entry name" value="TonB_2"/>
    <property type="match status" value="1"/>
</dbReference>
<dbReference type="GO" id="GO:0043213">
    <property type="term" value="P:bacteriocin transport"/>
    <property type="evidence" value="ECO:0007669"/>
    <property type="project" value="InterPro"/>
</dbReference>
<evidence type="ECO:0000256" key="2">
    <source>
        <dbReference type="ARBA" id="ARBA00022692"/>
    </source>
</evidence>
<dbReference type="GO" id="GO:0019534">
    <property type="term" value="F:toxin transmembrane transporter activity"/>
    <property type="evidence" value="ECO:0007669"/>
    <property type="project" value="InterPro"/>
</dbReference>
<dbReference type="InterPro" id="IPR006260">
    <property type="entry name" value="TonB/TolA_C"/>
</dbReference>
<dbReference type="GO" id="GO:0016020">
    <property type="term" value="C:membrane"/>
    <property type="evidence" value="ECO:0007669"/>
    <property type="project" value="UniProtKB-SubCell"/>
</dbReference>
<feature type="region of interest" description="Disordered" evidence="5">
    <location>
        <begin position="1"/>
        <end position="23"/>
    </location>
</feature>
<dbReference type="AlphaFoldDB" id="A0A7Y9R2Y9"/>
<dbReference type="NCBIfam" id="TIGR01352">
    <property type="entry name" value="tonB_Cterm"/>
    <property type="match status" value="1"/>
</dbReference>
<dbReference type="NCBIfam" id="TIGR02794">
    <property type="entry name" value="tolA_full"/>
    <property type="match status" value="1"/>
</dbReference>
<feature type="compositionally biased region" description="Low complexity" evidence="5">
    <location>
        <begin position="268"/>
        <end position="277"/>
    </location>
</feature>
<evidence type="ECO:0000256" key="3">
    <source>
        <dbReference type="ARBA" id="ARBA00022989"/>
    </source>
</evidence>
<feature type="compositionally biased region" description="Basic and acidic residues" evidence="5">
    <location>
        <begin position="122"/>
        <end position="219"/>
    </location>
</feature>
<evidence type="ECO:0000313" key="8">
    <source>
        <dbReference type="Proteomes" id="UP000518288"/>
    </source>
</evidence>
<dbReference type="InterPro" id="IPR014161">
    <property type="entry name" value="Tol-Pal_TolA"/>
</dbReference>
<evidence type="ECO:0000256" key="1">
    <source>
        <dbReference type="ARBA" id="ARBA00004167"/>
    </source>
</evidence>
<dbReference type="Proteomes" id="UP000518288">
    <property type="component" value="Unassembled WGS sequence"/>
</dbReference>
<dbReference type="EMBL" id="JACCFH010000001">
    <property type="protein sequence ID" value="NYG34280.1"/>
    <property type="molecule type" value="Genomic_DNA"/>
</dbReference>
<keyword evidence="4 6" id="KW-0472">Membrane</keyword>
<protein>
    <submittedName>
        <fullName evidence="7">Colicin import membrane protein</fullName>
    </submittedName>
</protein>